<evidence type="ECO:0000259" key="6">
    <source>
        <dbReference type="Pfam" id="PF25967"/>
    </source>
</evidence>
<gene>
    <name evidence="7" type="ORF">E4635_05245</name>
</gene>
<evidence type="ECO:0000259" key="3">
    <source>
        <dbReference type="Pfam" id="PF19335"/>
    </source>
</evidence>
<dbReference type="PANTHER" id="PTHR30097:SF4">
    <property type="entry name" value="SLR6042 PROTEIN"/>
    <property type="match status" value="1"/>
</dbReference>
<dbReference type="InterPro" id="IPR058792">
    <property type="entry name" value="Beta-barrel_RND_2"/>
</dbReference>
<keyword evidence="8" id="KW-1185">Reference proteome</keyword>
<comment type="similarity">
    <text evidence="1">Belongs to the membrane fusion protein (MFP) (TC 8.A.1) family.</text>
</comment>
<dbReference type="InterPro" id="IPR058790">
    <property type="entry name" value="BSH_CusB"/>
</dbReference>
<dbReference type="InterPro" id="IPR006143">
    <property type="entry name" value="RND_pump_MFP"/>
</dbReference>
<dbReference type="GO" id="GO:0016020">
    <property type="term" value="C:membrane"/>
    <property type="evidence" value="ECO:0007669"/>
    <property type="project" value="InterPro"/>
</dbReference>
<dbReference type="NCBIfam" id="TIGR01730">
    <property type="entry name" value="RND_mfp"/>
    <property type="match status" value="1"/>
</dbReference>
<keyword evidence="2" id="KW-0813">Transport</keyword>
<dbReference type="GO" id="GO:0046914">
    <property type="term" value="F:transition metal ion binding"/>
    <property type="evidence" value="ECO:0007669"/>
    <property type="project" value="TreeGrafter"/>
</dbReference>
<dbReference type="OrthoDB" id="9806939at2"/>
<comment type="caution">
    <text evidence="7">The sequence shown here is derived from an EMBL/GenBank/DDBJ whole genome shotgun (WGS) entry which is preliminary data.</text>
</comment>
<evidence type="ECO:0000259" key="5">
    <source>
        <dbReference type="Pfam" id="PF25954"/>
    </source>
</evidence>
<feature type="domain" description="Multidrug resistance protein MdtA-like C-terminal permuted SH3" evidence="6">
    <location>
        <begin position="328"/>
        <end position="383"/>
    </location>
</feature>
<dbReference type="Gene3D" id="2.40.30.170">
    <property type="match status" value="1"/>
</dbReference>
<dbReference type="GO" id="GO:0022857">
    <property type="term" value="F:transmembrane transporter activity"/>
    <property type="evidence" value="ECO:0007669"/>
    <property type="project" value="InterPro"/>
</dbReference>
<dbReference type="SUPFAM" id="SSF111369">
    <property type="entry name" value="HlyD-like secretion proteins"/>
    <property type="match status" value="1"/>
</dbReference>
<accession>A0A4Z0LBN1</accession>
<dbReference type="Gene3D" id="2.40.420.20">
    <property type="match status" value="1"/>
</dbReference>
<dbReference type="PROSITE" id="PS51257">
    <property type="entry name" value="PROKAR_LIPOPROTEIN"/>
    <property type="match status" value="1"/>
</dbReference>
<dbReference type="InterPro" id="IPR045800">
    <property type="entry name" value="HMBD"/>
</dbReference>
<dbReference type="AlphaFoldDB" id="A0A4Z0LBN1"/>
<dbReference type="GO" id="GO:0060003">
    <property type="term" value="P:copper ion export"/>
    <property type="evidence" value="ECO:0007669"/>
    <property type="project" value="TreeGrafter"/>
</dbReference>
<dbReference type="GO" id="GO:0030288">
    <property type="term" value="C:outer membrane-bounded periplasmic space"/>
    <property type="evidence" value="ECO:0007669"/>
    <property type="project" value="TreeGrafter"/>
</dbReference>
<dbReference type="EMBL" id="SRLH01000002">
    <property type="protein sequence ID" value="TGD59257.1"/>
    <property type="molecule type" value="Genomic_DNA"/>
</dbReference>
<dbReference type="Pfam" id="PF25967">
    <property type="entry name" value="RND-MFP_C"/>
    <property type="match status" value="1"/>
</dbReference>
<dbReference type="Pfam" id="PF19335">
    <property type="entry name" value="HMBD"/>
    <property type="match status" value="1"/>
</dbReference>
<organism evidence="7 8">
    <name type="scientific">Flavobacterium humi</name>
    <dbReference type="NCBI Taxonomy" id="2562683"/>
    <lineage>
        <taxon>Bacteria</taxon>
        <taxon>Pseudomonadati</taxon>
        <taxon>Bacteroidota</taxon>
        <taxon>Flavobacteriia</taxon>
        <taxon>Flavobacteriales</taxon>
        <taxon>Flavobacteriaceae</taxon>
        <taxon>Flavobacterium</taxon>
    </lineage>
</organism>
<proteinExistence type="inferred from homology"/>
<evidence type="ECO:0000313" key="7">
    <source>
        <dbReference type="EMBL" id="TGD59257.1"/>
    </source>
</evidence>
<dbReference type="InterPro" id="IPR058627">
    <property type="entry name" value="MdtA-like_C"/>
</dbReference>
<dbReference type="RefSeq" id="WP_135525567.1">
    <property type="nucleotide sequence ID" value="NZ_SRLH01000002.1"/>
</dbReference>
<dbReference type="GO" id="GO:0015679">
    <property type="term" value="P:plasma membrane copper ion transport"/>
    <property type="evidence" value="ECO:0007669"/>
    <property type="project" value="TreeGrafter"/>
</dbReference>
<sequence>MKKKQILLIIFLAVAVIPILFTACTKKAETKVTQEKVQTYTCPMHPQIVKNGPGTCPICSMDLVPFEKNNAQDFLILGASQRALANLNTMKVGENEFSHSSRLNGRLVTNPEQTVYVSSRVAGRIEVLYVKETGVPIRKGEPLYKIYSEQLSSLQQEYLIATAQVSSFPEDKRFYQMKNAARQKLLLYGQSEAQLSDLVKKQKVSPYVTYFAPNSGIIAELSVTEGQYVAEGSSIMKLEDYDRLWVEADVYPSDADKIRTGQKVQVIVSGYEDQPQTMTVDFINPALQTSKQIMQLRGTISNPNNQWQAGLQAIVLLPFSGQKYILALPVDAVIRDGNGSHVWVEIEKGKYQPRMVSLGAETFDEVEITGGLKNGETVVVSGAYLLYSEFILKKGKNPMSGMKM</sequence>
<dbReference type="Pfam" id="PF25919">
    <property type="entry name" value="BSH_CusB"/>
    <property type="match status" value="1"/>
</dbReference>
<name>A0A4Z0LBN1_9FLAO</name>
<dbReference type="Proteomes" id="UP000297407">
    <property type="component" value="Unassembled WGS sequence"/>
</dbReference>
<evidence type="ECO:0000256" key="1">
    <source>
        <dbReference type="ARBA" id="ARBA00009477"/>
    </source>
</evidence>
<evidence type="ECO:0000259" key="4">
    <source>
        <dbReference type="Pfam" id="PF25919"/>
    </source>
</evidence>
<feature type="domain" description="Heavy metal binding" evidence="3">
    <location>
        <begin position="40"/>
        <end position="65"/>
    </location>
</feature>
<dbReference type="Gene3D" id="2.40.50.100">
    <property type="match status" value="1"/>
</dbReference>
<protein>
    <submittedName>
        <fullName evidence="7">Efflux RND transporter periplasmic adaptor subunit</fullName>
    </submittedName>
</protein>
<dbReference type="Pfam" id="PF25954">
    <property type="entry name" value="Beta-barrel_RND_2"/>
    <property type="match status" value="1"/>
</dbReference>
<reference evidence="7 8" key="1">
    <citation type="submission" date="2019-04" db="EMBL/GenBank/DDBJ databases">
        <title>Flavobacterium sp. strain DS2-A Genome sequencing and assembly.</title>
        <authorList>
            <person name="Kim I."/>
        </authorList>
    </citation>
    <scope>NUCLEOTIDE SEQUENCE [LARGE SCALE GENOMIC DNA]</scope>
    <source>
        <strain evidence="7 8">DS2-A</strain>
    </source>
</reference>
<dbReference type="InterPro" id="IPR051909">
    <property type="entry name" value="MFP_Cation_Efflux"/>
</dbReference>
<evidence type="ECO:0000256" key="2">
    <source>
        <dbReference type="ARBA" id="ARBA00022448"/>
    </source>
</evidence>
<feature type="domain" description="CusB-like beta-barrel" evidence="5">
    <location>
        <begin position="244"/>
        <end position="315"/>
    </location>
</feature>
<evidence type="ECO:0000313" key="8">
    <source>
        <dbReference type="Proteomes" id="UP000297407"/>
    </source>
</evidence>
<dbReference type="PANTHER" id="PTHR30097">
    <property type="entry name" value="CATION EFFLUX SYSTEM PROTEIN CUSB"/>
    <property type="match status" value="1"/>
</dbReference>
<feature type="domain" description="CusB-like barrel-sandwich hybrid" evidence="4">
    <location>
        <begin position="116"/>
        <end position="238"/>
    </location>
</feature>